<name>A0A7J9J813_9ROSI</name>
<evidence type="ECO:0000313" key="1">
    <source>
        <dbReference type="EMBL" id="MBA0830520.1"/>
    </source>
</evidence>
<comment type="caution">
    <text evidence="1">The sequence shown here is derived from an EMBL/GenBank/DDBJ whole genome shotgun (WGS) entry which is preliminary data.</text>
</comment>
<accession>A0A7J9J813</accession>
<dbReference type="AlphaFoldDB" id="A0A7J9J813"/>
<reference evidence="1 2" key="1">
    <citation type="journal article" date="2019" name="Genome Biol. Evol.">
        <title>Insights into the evolution of the New World diploid cottons (Gossypium, subgenus Houzingenia) based on genome sequencing.</title>
        <authorList>
            <person name="Grover C.E."/>
            <person name="Arick M.A. 2nd"/>
            <person name="Thrash A."/>
            <person name="Conover J.L."/>
            <person name="Sanders W.S."/>
            <person name="Peterson D.G."/>
            <person name="Frelichowski J.E."/>
            <person name="Scheffler J.A."/>
            <person name="Scheffler B.E."/>
            <person name="Wendel J.F."/>
        </authorList>
    </citation>
    <scope>NUCLEOTIDE SEQUENCE [LARGE SCALE GENOMIC DNA]</scope>
    <source>
        <strain evidence="1">6</strain>
        <tissue evidence="1">Leaf</tissue>
    </source>
</reference>
<sequence>MSRCRVAKCCDRVHAPTTYLRYHNVSQQYLLRQRMQHFAAQTRRSGQAEYKAKTKYVKVGSIKNRVPDFQQLKGMEMVKALGAAEGDAFPAEDSHRIDEYVKIGGGKTGAIKAPVKEVPEAKEGTVMLATVHLSSCRQLTWASYQQTKFSFAHHFTSSYYASVSGNNNKYTAAHDVSHKVVPGGPNPLHN</sequence>
<dbReference type="EMBL" id="JABFAE010000006">
    <property type="protein sequence ID" value="MBA0830520.1"/>
    <property type="molecule type" value="Genomic_DNA"/>
</dbReference>
<gene>
    <name evidence="1" type="ORF">Goarm_015051</name>
</gene>
<dbReference type="Proteomes" id="UP000593575">
    <property type="component" value="Unassembled WGS sequence"/>
</dbReference>
<organism evidence="1 2">
    <name type="scientific">Gossypium armourianum</name>
    <dbReference type="NCBI Taxonomy" id="34283"/>
    <lineage>
        <taxon>Eukaryota</taxon>
        <taxon>Viridiplantae</taxon>
        <taxon>Streptophyta</taxon>
        <taxon>Embryophyta</taxon>
        <taxon>Tracheophyta</taxon>
        <taxon>Spermatophyta</taxon>
        <taxon>Magnoliopsida</taxon>
        <taxon>eudicotyledons</taxon>
        <taxon>Gunneridae</taxon>
        <taxon>Pentapetalae</taxon>
        <taxon>rosids</taxon>
        <taxon>malvids</taxon>
        <taxon>Malvales</taxon>
        <taxon>Malvaceae</taxon>
        <taxon>Malvoideae</taxon>
        <taxon>Gossypium</taxon>
    </lineage>
</organism>
<dbReference type="PANTHER" id="PTHR35472:SF6">
    <property type="entry name" value="CLAVATA3_ESR (CLE) GENE FAMILY MEMBER MTCLE10"/>
    <property type="match status" value="1"/>
</dbReference>
<evidence type="ECO:0000313" key="2">
    <source>
        <dbReference type="Proteomes" id="UP000593575"/>
    </source>
</evidence>
<dbReference type="InterPro" id="IPR055317">
    <property type="entry name" value="CLE14-like"/>
</dbReference>
<proteinExistence type="predicted"/>
<keyword evidence="2" id="KW-1185">Reference proteome</keyword>
<protein>
    <submittedName>
        <fullName evidence="1">Uncharacterized protein</fullName>
    </submittedName>
</protein>
<dbReference type="PANTHER" id="PTHR35472">
    <property type="match status" value="1"/>
</dbReference>